<accession>A0A1V1NX56</accession>
<sequence length="216" mass="25483">MLPELNNQIDLFEILYKIDKELAEKIKQSPCPYCGSALHTANYNRKPRGVNASIPDEFLRQQSLCCSNEDCRKRVQPQSVRFMGRRVYWMCVILVVMALRQNRPDGYAANKLIKMYGCDKKTFKRWIEYFQQTFPSTSQWKKLRGKIDASIDNNSLPGDVVYYFINRADSPQNGLIQCLLFFQVDFDHDKYNRYISRRTCLFIDRFLPCIMPPLFD</sequence>
<evidence type="ECO:0000313" key="1">
    <source>
        <dbReference type="EMBL" id="ETR67125.1"/>
    </source>
</evidence>
<evidence type="ECO:0000313" key="2">
    <source>
        <dbReference type="Proteomes" id="UP000189670"/>
    </source>
</evidence>
<comment type="caution">
    <text evidence="1">The sequence shown here is derived from an EMBL/GenBank/DDBJ whole genome shotgun (WGS) entry which is preliminary data.</text>
</comment>
<reference evidence="2" key="1">
    <citation type="submission" date="2012-11" db="EMBL/GenBank/DDBJ databases">
        <authorList>
            <person name="Lucero-Rivera Y.E."/>
            <person name="Tovar-Ramirez D."/>
        </authorList>
    </citation>
    <scope>NUCLEOTIDE SEQUENCE [LARGE SCALE GENOMIC DNA]</scope>
    <source>
        <strain evidence="2">Araruama</strain>
    </source>
</reference>
<dbReference type="Proteomes" id="UP000189670">
    <property type="component" value="Unassembled WGS sequence"/>
</dbReference>
<dbReference type="EMBL" id="ATBP01001549">
    <property type="protein sequence ID" value="ETR67125.1"/>
    <property type="molecule type" value="Genomic_DNA"/>
</dbReference>
<dbReference type="AlphaFoldDB" id="A0A1V1NX56"/>
<name>A0A1V1NX56_9BACT</name>
<gene>
    <name evidence="1" type="ORF">OMM_05310</name>
</gene>
<proteinExistence type="predicted"/>
<protein>
    <submittedName>
        <fullName evidence="1">Protein involved in mobility of Tn6049</fullName>
    </submittedName>
</protein>
<organism evidence="1 2">
    <name type="scientific">Candidatus Magnetoglobus multicellularis str. Araruama</name>
    <dbReference type="NCBI Taxonomy" id="890399"/>
    <lineage>
        <taxon>Bacteria</taxon>
        <taxon>Pseudomonadati</taxon>
        <taxon>Thermodesulfobacteriota</taxon>
        <taxon>Desulfobacteria</taxon>
        <taxon>Desulfobacterales</taxon>
        <taxon>Desulfobacteraceae</taxon>
        <taxon>Candidatus Magnetoglobus</taxon>
    </lineage>
</organism>